<keyword evidence="4" id="KW-1185">Reference proteome</keyword>
<evidence type="ECO:0000313" key="3">
    <source>
        <dbReference type="EMBL" id="GGG25552.1"/>
    </source>
</evidence>
<accession>A0A8J2Z9M6</accession>
<dbReference type="RefSeq" id="WP_188899098.1">
    <property type="nucleotide sequence ID" value="NZ_BMKS01000003.1"/>
</dbReference>
<sequence length="173" mass="18109">MASSPVETLRPDLPQAAPRPPEAAVTAAGKVPPPPTADTAAPEAPPRLGAFRSGRGDDRLTDLLAYAMAVEAHEAAAAKGEAAAPLAAPEAAERWRDRATRELHDHAFRLLHNRVEEIRAEAVAEHLGRHPRPPGLAMLVLANLLALGLAAVAAAWLHGNPQVLARILAAFGS</sequence>
<proteinExistence type="predicted"/>
<name>A0A8J2Z9M6_9PROT</name>
<organism evidence="3 4">
    <name type="scientific">Caldovatus sediminis</name>
    <dbReference type="NCBI Taxonomy" id="2041189"/>
    <lineage>
        <taxon>Bacteria</taxon>
        <taxon>Pseudomonadati</taxon>
        <taxon>Pseudomonadota</taxon>
        <taxon>Alphaproteobacteria</taxon>
        <taxon>Acetobacterales</taxon>
        <taxon>Roseomonadaceae</taxon>
        <taxon>Caldovatus</taxon>
    </lineage>
</organism>
<keyword evidence="2" id="KW-0812">Transmembrane</keyword>
<evidence type="ECO:0000256" key="1">
    <source>
        <dbReference type="SAM" id="MobiDB-lite"/>
    </source>
</evidence>
<protein>
    <submittedName>
        <fullName evidence="3">Uncharacterized protein</fullName>
    </submittedName>
</protein>
<dbReference type="Proteomes" id="UP000597507">
    <property type="component" value="Unassembled WGS sequence"/>
</dbReference>
<keyword evidence="2" id="KW-0472">Membrane</keyword>
<evidence type="ECO:0000313" key="4">
    <source>
        <dbReference type="Proteomes" id="UP000597507"/>
    </source>
</evidence>
<dbReference type="AlphaFoldDB" id="A0A8J2Z9M6"/>
<gene>
    <name evidence="3" type="ORF">GCM10010964_11890</name>
</gene>
<dbReference type="EMBL" id="BMKS01000003">
    <property type="protein sequence ID" value="GGG25552.1"/>
    <property type="molecule type" value="Genomic_DNA"/>
</dbReference>
<reference evidence="3 4" key="1">
    <citation type="journal article" date="2014" name="Int. J. Syst. Evol. Microbiol.">
        <title>Complete genome sequence of Corynebacterium casei LMG S-19264T (=DSM 44701T), isolated from a smear-ripened cheese.</title>
        <authorList>
            <consortium name="US DOE Joint Genome Institute (JGI-PGF)"/>
            <person name="Walter F."/>
            <person name="Albersmeier A."/>
            <person name="Kalinowski J."/>
            <person name="Ruckert C."/>
        </authorList>
    </citation>
    <scope>NUCLEOTIDE SEQUENCE [LARGE SCALE GENOMIC DNA]</scope>
    <source>
        <strain evidence="3 4">CGMCC 1.16330</strain>
    </source>
</reference>
<keyword evidence="2" id="KW-1133">Transmembrane helix</keyword>
<comment type="caution">
    <text evidence="3">The sequence shown here is derived from an EMBL/GenBank/DDBJ whole genome shotgun (WGS) entry which is preliminary data.</text>
</comment>
<feature type="region of interest" description="Disordered" evidence="1">
    <location>
        <begin position="1"/>
        <end position="55"/>
    </location>
</feature>
<feature type="transmembrane region" description="Helical" evidence="2">
    <location>
        <begin position="136"/>
        <end position="157"/>
    </location>
</feature>
<evidence type="ECO:0000256" key="2">
    <source>
        <dbReference type="SAM" id="Phobius"/>
    </source>
</evidence>